<reference evidence="1" key="1">
    <citation type="submission" date="2021-05" db="EMBL/GenBank/DDBJ databases">
        <authorList>
            <person name="Alioto T."/>
            <person name="Alioto T."/>
            <person name="Gomez Garrido J."/>
        </authorList>
    </citation>
    <scope>NUCLEOTIDE SEQUENCE</scope>
</reference>
<accession>A0A8D8Z9M2</accession>
<dbReference type="AlphaFoldDB" id="A0A8D8Z9M2"/>
<proteinExistence type="predicted"/>
<sequence>MRKPNSPRAYFLPLVPNNIIPTCQPNSPRACSLPLVPNLIISSRQSSTSYRSYNRQNRHLCVCLSPSFLIMDEPSIACKLITGFPLSPKISPTFPHFTTFLIPSDLCTCSKFKASSTPGTY</sequence>
<evidence type="ECO:0000313" key="1">
    <source>
        <dbReference type="EMBL" id="CAG6743603.1"/>
    </source>
</evidence>
<organism evidence="1">
    <name type="scientific">Cacopsylla melanoneura</name>
    <dbReference type="NCBI Taxonomy" id="428564"/>
    <lineage>
        <taxon>Eukaryota</taxon>
        <taxon>Metazoa</taxon>
        <taxon>Ecdysozoa</taxon>
        <taxon>Arthropoda</taxon>
        <taxon>Hexapoda</taxon>
        <taxon>Insecta</taxon>
        <taxon>Pterygota</taxon>
        <taxon>Neoptera</taxon>
        <taxon>Paraneoptera</taxon>
        <taxon>Hemiptera</taxon>
        <taxon>Sternorrhyncha</taxon>
        <taxon>Psylloidea</taxon>
        <taxon>Psyllidae</taxon>
        <taxon>Psyllinae</taxon>
        <taxon>Cacopsylla</taxon>
    </lineage>
</organism>
<name>A0A8D8Z9M2_9HEMI</name>
<protein>
    <submittedName>
        <fullName evidence="1">Uncharacterized protein</fullName>
    </submittedName>
</protein>
<dbReference type="EMBL" id="HBUF01450672">
    <property type="protein sequence ID" value="CAG6743603.1"/>
    <property type="molecule type" value="Transcribed_RNA"/>
</dbReference>